<evidence type="ECO:0000256" key="1">
    <source>
        <dbReference type="SAM" id="MobiDB-lite"/>
    </source>
</evidence>
<dbReference type="Proteomes" id="UP000789572">
    <property type="component" value="Unassembled WGS sequence"/>
</dbReference>
<feature type="non-terminal residue" evidence="2">
    <location>
        <position position="167"/>
    </location>
</feature>
<feature type="non-terminal residue" evidence="2">
    <location>
        <position position="1"/>
    </location>
</feature>
<reference evidence="2" key="1">
    <citation type="submission" date="2021-06" db="EMBL/GenBank/DDBJ databases">
        <authorList>
            <person name="Kallberg Y."/>
            <person name="Tangrot J."/>
            <person name="Rosling A."/>
        </authorList>
    </citation>
    <scope>NUCLEOTIDE SEQUENCE</scope>
    <source>
        <strain evidence="2">IA702</strain>
    </source>
</reference>
<gene>
    <name evidence="2" type="ORF">POCULU_LOCUS10526</name>
</gene>
<dbReference type="AlphaFoldDB" id="A0A9N9E2Q0"/>
<comment type="caution">
    <text evidence="2">The sequence shown here is derived from an EMBL/GenBank/DDBJ whole genome shotgun (WGS) entry which is preliminary data.</text>
</comment>
<accession>A0A9N9E2Q0</accession>
<keyword evidence="3" id="KW-1185">Reference proteome</keyword>
<dbReference type="OrthoDB" id="2446415at2759"/>
<evidence type="ECO:0000313" key="3">
    <source>
        <dbReference type="Proteomes" id="UP000789572"/>
    </source>
</evidence>
<evidence type="ECO:0000313" key="2">
    <source>
        <dbReference type="EMBL" id="CAG8662437.1"/>
    </source>
</evidence>
<feature type="region of interest" description="Disordered" evidence="1">
    <location>
        <begin position="114"/>
        <end position="141"/>
    </location>
</feature>
<dbReference type="EMBL" id="CAJVPJ010005561">
    <property type="protein sequence ID" value="CAG8662437.1"/>
    <property type="molecule type" value="Genomic_DNA"/>
</dbReference>
<organism evidence="2 3">
    <name type="scientific">Paraglomus occultum</name>
    <dbReference type="NCBI Taxonomy" id="144539"/>
    <lineage>
        <taxon>Eukaryota</taxon>
        <taxon>Fungi</taxon>
        <taxon>Fungi incertae sedis</taxon>
        <taxon>Mucoromycota</taxon>
        <taxon>Glomeromycotina</taxon>
        <taxon>Glomeromycetes</taxon>
        <taxon>Paraglomerales</taxon>
        <taxon>Paraglomeraceae</taxon>
        <taxon>Paraglomus</taxon>
    </lineage>
</organism>
<name>A0A9N9E2Q0_9GLOM</name>
<sequence length="167" mass="19953">EHTDWSLLKFLKYRAEGDDFTYDRRKEHMLYKANLNLLARTKEHAQAIKYLSNFENEKASVSIDNFWMSVDNRFSNEKQKHIETGYDLTLADEVTQQMKTYIRSTTTRVTKRFLDSRETSSPKRSTRRKRDIEDGENETQMYQENQEIITDIGNNPLYVTEHIEKNE</sequence>
<proteinExistence type="predicted"/>
<protein>
    <submittedName>
        <fullName evidence="2">9495_t:CDS:1</fullName>
    </submittedName>
</protein>